<evidence type="ECO:0000313" key="6">
    <source>
        <dbReference type="EMBL" id="EFW30396.1"/>
    </source>
</evidence>
<dbReference type="InterPro" id="IPR024185">
    <property type="entry name" value="FTHF_cligase-like_sf"/>
</dbReference>
<dbReference type="SUPFAM" id="SSF100950">
    <property type="entry name" value="NagB/RpiA/CoA transferase-like"/>
    <property type="match status" value="1"/>
</dbReference>
<feature type="binding site" evidence="4">
    <location>
        <position position="67"/>
    </location>
    <ligand>
        <name>substrate</name>
    </ligand>
</feature>
<dbReference type="GO" id="GO:0035999">
    <property type="term" value="P:tetrahydrofolate interconversion"/>
    <property type="evidence" value="ECO:0007669"/>
    <property type="project" value="TreeGrafter"/>
</dbReference>
<feature type="binding site" evidence="4">
    <location>
        <begin position="145"/>
        <end position="153"/>
    </location>
    <ligand>
        <name>ATP</name>
        <dbReference type="ChEBI" id="CHEBI:30616"/>
    </ligand>
</feature>
<name>E7MZ82_9FIRM</name>
<organism evidence="6 7">
    <name type="scientific">Selenomonas artemidis F0399</name>
    <dbReference type="NCBI Taxonomy" id="749551"/>
    <lineage>
        <taxon>Bacteria</taxon>
        <taxon>Bacillati</taxon>
        <taxon>Bacillota</taxon>
        <taxon>Negativicutes</taxon>
        <taxon>Selenomonadales</taxon>
        <taxon>Selenomonadaceae</taxon>
        <taxon>Selenomonas</taxon>
    </lineage>
</organism>
<keyword evidence="7" id="KW-1185">Reference proteome</keyword>
<keyword evidence="5" id="KW-0479">Metal-binding</keyword>
<sequence length="212" mass="24157">MSVETDENLASLRERKHTLRREMLERRRMLPAEERKRASEIVRARAMEQPEVREAATVMLYASTQEELDLFPLMEAFLRAGKRIALPYIVEKGHIEARLVLTIEELVEGAYGILAPDPAQSALVLPEEIDVVIVPGAAFAEDGGRLGLGGGYYDRFLPRAAHALRLALAYDFQVIPRIPMASHDAYVDCILTERRFLRPYRGRYDKTFEEEV</sequence>
<accession>E7MZ82</accession>
<comment type="cofactor">
    <cofactor evidence="5">
        <name>Mg(2+)</name>
        <dbReference type="ChEBI" id="CHEBI:18420"/>
    </cofactor>
</comment>
<dbReference type="STRING" id="749551.HMPREF9555_00022"/>
<dbReference type="Proteomes" id="UP000004633">
    <property type="component" value="Unassembled WGS sequence"/>
</dbReference>
<dbReference type="PANTHER" id="PTHR23407:SF1">
    <property type="entry name" value="5-FORMYLTETRAHYDROFOLATE CYCLO-LIGASE"/>
    <property type="match status" value="1"/>
</dbReference>
<dbReference type="HOGENOM" id="CLU_066245_1_1_9"/>
<dbReference type="EC" id="6.3.3.2" evidence="5"/>
<dbReference type="PANTHER" id="PTHR23407">
    <property type="entry name" value="ATPASE INHIBITOR/5-FORMYLTETRAHYDROFOLATE CYCLO-LIGASE"/>
    <property type="match status" value="1"/>
</dbReference>
<dbReference type="Pfam" id="PF01812">
    <property type="entry name" value="5-FTHF_cyc-lig"/>
    <property type="match status" value="1"/>
</dbReference>
<evidence type="ECO:0000256" key="2">
    <source>
        <dbReference type="ARBA" id="ARBA00022741"/>
    </source>
</evidence>
<evidence type="ECO:0000256" key="5">
    <source>
        <dbReference type="RuleBase" id="RU361279"/>
    </source>
</evidence>
<keyword evidence="6" id="KW-0436">Ligase</keyword>
<evidence type="ECO:0000256" key="3">
    <source>
        <dbReference type="ARBA" id="ARBA00022840"/>
    </source>
</evidence>
<protein>
    <recommendedName>
        <fullName evidence="5">5-formyltetrahydrofolate cyclo-ligase</fullName>
        <ecNumber evidence="5">6.3.3.2</ecNumber>
    </recommendedName>
</protein>
<dbReference type="InterPro" id="IPR002698">
    <property type="entry name" value="FTHF_cligase"/>
</dbReference>
<keyword evidence="2 4" id="KW-0547">Nucleotide-binding</keyword>
<comment type="similarity">
    <text evidence="1 5">Belongs to the 5-formyltetrahydrofolate cyclo-ligase family.</text>
</comment>
<dbReference type="NCBIfam" id="TIGR02727">
    <property type="entry name" value="MTHFS_bact"/>
    <property type="match status" value="1"/>
</dbReference>
<dbReference type="PIRSF" id="PIRSF006806">
    <property type="entry name" value="FTHF_cligase"/>
    <property type="match status" value="1"/>
</dbReference>
<comment type="catalytic activity">
    <reaction evidence="5">
        <text>(6S)-5-formyl-5,6,7,8-tetrahydrofolate + ATP = (6R)-5,10-methenyltetrahydrofolate + ADP + phosphate</text>
        <dbReference type="Rhea" id="RHEA:10488"/>
        <dbReference type="ChEBI" id="CHEBI:30616"/>
        <dbReference type="ChEBI" id="CHEBI:43474"/>
        <dbReference type="ChEBI" id="CHEBI:57455"/>
        <dbReference type="ChEBI" id="CHEBI:57457"/>
        <dbReference type="ChEBI" id="CHEBI:456216"/>
        <dbReference type="EC" id="6.3.3.2"/>
    </reaction>
</comment>
<evidence type="ECO:0000256" key="4">
    <source>
        <dbReference type="PIRSR" id="PIRSR006806-1"/>
    </source>
</evidence>
<gene>
    <name evidence="6" type="ORF">HMPREF9555_00022</name>
</gene>
<dbReference type="InterPro" id="IPR037171">
    <property type="entry name" value="NagB/RpiA_transferase-like"/>
</dbReference>
<dbReference type="GO" id="GO:0009396">
    <property type="term" value="P:folic acid-containing compound biosynthetic process"/>
    <property type="evidence" value="ECO:0007669"/>
    <property type="project" value="TreeGrafter"/>
</dbReference>
<evidence type="ECO:0000313" key="7">
    <source>
        <dbReference type="Proteomes" id="UP000004633"/>
    </source>
</evidence>
<reference evidence="6 7" key="1">
    <citation type="submission" date="2010-08" db="EMBL/GenBank/DDBJ databases">
        <authorList>
            <person name="Weinstock G."/>
            <person name="Sodergren E."/>
            <person name="Clifton S."/>
            <person name="Fulton L."/>
            <person name="Fulton B."/>
            <person name="Courtney L."/>
            <person name="Fronick C."/>
            <person name="Harrison M."/>
            <person name="Strong C."/>
            <person name="Farmer C."/>
            <person name="Delahaunty K."/>
            <person name="Markovic C."/>
            <person name="Hall O."/>
            <person name="Minx P."/>
            <person name="Tomlinson C."/>
            <person name="Mitreva M."/>
            <person name="Hou S."/>
            <person name="Chen J."/>
            <person name="Wollam A."/>
            <person name="Pepin K.H."/>
            <person name="Johnson M."/>
            <person name="Bhonagiri V."/>
            <person name="Zhang X."/>
            <person name="Suruliraj S."/>
            <person name="Warren W."/>
            <person name="Chinwalla A."/>
            <person name="Mardis E.R."/>
            <person name="Wilson R.K."/>
        </authorList>
    </citation>
    <scope>NUCLEOTIDE SEQUENCE [LARGE SCALE GENOMIC DNA]</scope>
    <source>
        <strain evidence="6 7">F0399</strain>
    </source>
</reference>
<evidence type="ECO:0000256" key="1">
    <source>
        <dbReference type="ARBA" id="ARBA00010638"/>
    </source>
</evidence>
<dbReference type="Gene3D" id="3.40.50.10420">
    <property type="entry name" value="NagB/RpiA/CoA transferase-like"/>
    <property type="match status" value="1"/>
</dbReference>
<dbReference type="GO" id="GO:0030272">
    <property type="term" value="F:5-formyltetrahydrofolate cyclo-ligase activity"/>
    <property type="evidence" value="ECO:0007669"/>
    <property type="project" value="UniProtKB-EC"/>
</dbReference>
<dbReference type="EMBL" id="AECV01000001">
    <property type="protein sequence ID" value="EFW30396.1"/>
    <property type="molecule type" value="Genomic_DNA"/>
</dbReference>
<proteinExistence type="inferred from homology"/>
<dbReference type="RefSeq" id="WP_009348630.1">
    <property type="nucleotide sequence ID" value="NZ_GL638127.1"/>
</dbReference>
<keyword evidence="5" id="KW-0460">Magnesium</keyword>
<dbReference type="AlphaFoldDB" id="E7MZ82"/>
<dbReference type="GO" id="GO:0046872">
    <property type="term" value="F:metal ion binding"/>
    <property type="evidence" value="ECO:0007669"/>
    <property type="project" value="UniProtKB-KW"/>
</dbReference>
<dbReference type="GO" id="GO:0005524">
    <property type="term" value="F:ATP binding"/>
    <property type="evidence" value="ECO:0007669"/>
    <property type="project" value="UniProtKB-KW"/>
</dbReference>
<feature type="binding site" evidence="4">
    <location>
        <begin position="16"/>
        <end position="20"/>
    </location>
    <ligand>
        <name>ATP</name>
        <dbReference type="ChEBI" id="CHEBI:30616"/>
    </ligand>
</feature>
<comment type="caution">
    <text evidence="6">The sequence shown here is derived from an EMBL/GenBank/DDBJ whole genome shotgun (WGS) entry which is preliminary data.</text>
</comment>
<keyword evidence="3 4" id="KW-0067">ATP-binding</keyword>